<organism evidence="1 2">
    <name type="scientific">Bacteroides cellulosilyticus</name>
    <dbReference type="NCBI Taxonomy" id="246787"/>
    <lineage>
        <taxon>Bacteria</taxon>
        <taxon>Pseudomonadati</taxon>
        <taxon>Bacteroidota</taxon>
        <taxon>Bacteroidia</taxon>
        <taxon>Bacteroidales</taxon>
        <taxon>Bacteroidaceae</taxon>
        <taxon>Bacteroides</taxon>
    </lineage>
</organism>
<gene>
    <name evidence="1" type="ORF">BcellWH2_00647</name>
</gene>
<dbReference type="RefSeq" id="WP_029428912.1">
    <property type="nucleotide sequence ID" value="NZ_CP012801.1"/>
</dbReference>
<evidence type="ECO:0000313" key="1">
    <source>
        <dbReference type="EMBL" id="ALJ57914.1"/>
    </source>
</evidence>
<dbReference type="Pfam" id="PF11185">
    <property type="entry name" value="DUF2971"/>
    <property type="match status" value="1"/>
</dbReference>
<dbReference type="PATRIC" id="fig|246787.4.peg.671"/>
<dbReference type="InterPro" id="IPR021352">
    <property type="entry name" value="DUF2971"/>
</dbReference>
<name>A0A0P0GJE3_9BACE</name>
<proteinExistence type="predicted"/>
<dbReference type="KEGG" id="bcel:BcellWH2_00647"/>
<sequence length="362" mass="42966">MERIYPPEIKRYDTVDEFKKVFQEFFNSICIQQNDPLFKPLFSKIEKLIGLNIPSKLYKYRGVNEYSVHDLKNDEIVCSKPVDFNDPFDSLLYFDIKSLEQHIEDGSRNHDGILNQWKLLKTRVLESNIPIESLDPKTREIVLSSEDEMKNYFHSAEYEQHLQELKSKCRYELSSMITSLRQNSYIGCFTEINDCPLMWGHYADSHKGFCLEYDLSNNPFYCENFNSNADCHKHLYPVLYSGERYCAKEFALQQASRIMGGNQPLSDILFWFKAYTSKAINWEYEKEWRIIVIPQDIENTTKKKWFLPLKPMAIYYGLRFEEQPEKVKSTIRELAKSKGLHQYKMELKEDDRCYLITPILID</sequence>
<evidence type="ECO:0000313" key="2">
    <source>
        <dbReference type="Proteomes" id="UP000061809"/>
    </source>
</evidence>
<evidence type="ECO:0008006" key="3">
    <source>
        <dbReference type="Google" id="ProtNLM"/>
    </source>
</evidence>
<dbReference type="EMBL" id="CP012801">
    <property type="protein sequence ID" value="ALJ57914.1"/>
    <property type="molecule type" value="Genomic_DNA"/>
</dbReference>
<dbReference type="Proteomes" id="UP000061809">
    <property type="component" value="Chromosome"/>
</dbReference>
<accession>A0A0P0GJE3</accession>
<dbReference type="AlphaFoldDB" id="A0A0P0GJE3"/>
<protein>
    <recommendedName>
        <fullName evidence="3">DUF2971 domain-containing protein</fullName>
    </recommendedName>
</protein>
<reference evidence="1 2" key="1">
    <citation type="journal article" date="2015" name="Science">
        <title>Genetic determinants of in vivo fitness and diet responsiveness in multiple human gut Bacteroides.</title>
        <authorList>
            <person name="Wu M."/>
            <person name="McNulty N.P."/>
            <person name="Rodionov D.A."/>
            <person name="Khoroshkin M.S."/>
            <person name="Griffin N.W."/>
            <person name="Cheng J."/>
            <person name="Latreille P."/>
            <person name="Kerstetter R.A."/>
            <person name="Terrapon N."/>
            <person name="Henrissat B."/>
            <person name="Osterman A.L."/>
            <person name="Gordon J.I."/>
        </authorList>
    </citation>
    <scope>NUCLEOTIDE SEQUENCE [LARGE SCALE GENOMIC DNA]</scope>
    <source>
        <strain evidence="1 2">WH2</strain>
    </source>
</reference>